<evidence type="ECO:0000256" key="1">
    <source>
        <dbReference type="RuleBase" id="RU000383"/>
    </source>
</evidence>
<dbReference type="PANTHER" id="PTHR10177">
    <property type="entry name" value="CYCLINS"/>
    <property type="match status" value="1"/>
</dbReference>
<evidence type="ECO:0000313" key="4">
    <source>
        <dbReference type="EMBL" id="CAG9801077.1"/>
    </source>
</evidence>
<organism evidence="4 5">
    <name type="scientific">Chironomus riparius</name>
    <dbReference type="NCBI Taxonomy" id="315576"/>
    <lineage>
        <taxon>Eukaryota</taxon>
        <taxon>Metazoa</taxon>
        <taxon>Ecdysozoa</taxon>
        <taxon>Arthropoda</taxon>
        <taxon>Hexapoda</taxon>
        <taxon>Insecta</taxon>
        <taxon>Pterygota</taxon>
        <taxon>Neoptera</taxon>
        <taxon>Endopterygota</taxon>
        <taxon>Diptera</taxon>
        <taxon>Nematocera</taxon>
        <taxon>Chironomoidea</taxon>
        <taxon>Chironomidae</taxon>
        <taxon>Chironominae</taxon>
        <taxon>Chironomus</taxon>
    </lineage>
</organism>
<sequence>MSVQRFSADTIVGPSTSNGYQHALQSGQVYHRRDVNDFNSMSSGMTETNALMNNCQQHHQGRHMEIGTPDANNASSMSSNNNNFHDYNNATSQAAAIQQPPPQYNTTSAQHLFIQFHEALALEPKYQPNLFLPQQSNDGEITIGTRDGAAHVLRCLKVWYELPNDVLFTAINHVDRFLTKMKVRPKHMACISVGSLHLAIKQLGVEAIDTEDLVAISQCRCTARDLERMAEIIHNKLGVQMNSPPTSGLTFIRLFYHIFRLTAIDMGLIDFYDSSIVLSDLEQRMEILACDANCASIRPSELALVCICTQMDAASISKLEAGSTQIHGLVDYAIQLQKLCRIPDSSFFHTHDLVVKILSNYNGQQKMPYRQRLVWKLSSRTLRTLRPTDKLKVSSYLPTIEEDNNNLRYRTGSVSSEDGSEEDWPTSPVVAVCEQC</sequence>
<name>A0A9N9WR95_9DIPT</name>
<dbReference type="EMBL" id="OU895877">
    <property type="protein sequence ID" value="CAG9801077.1"/>
    <property type="molecule type" value="Genomic_DNA"/>
</dbReference>
<evidence type="ECO:0000259" key="3">
    <source>
        <dbReference type="SMART" id="SM00385"/>
    </source>
</evidence>
<dbReference type="InterPro" id="IPR039361">
    <property type="entry name" value="Cyclin"/>
</dbReference>
<feature type="region of interest" description="Disordered" evidence="2">
    <location>
        <begin position="68"/>
        <end position="87"/>
    </location>
</feature>
<proteinExistence type="inferred from homology"/>
<dbReference type="Gene3D" id="1.10.472.10">
    <property type="entry name" value="Cyclin-like"/>
    <property type="match status" value="2"/>
</dbReference>
<keyword evidence="5" id="KW-1185">Reference proteome</keyword>
<feature type="compositionally biased region" description="Low complexity" evidence="2">
    <location>
        <begin position="71"/>
        <end position="87"/>
    </location>
</feature>
<dbReference type="FunFam" id="1.10.472.10:FF:000006">
    <property type="entry name" value="Cyclin I"/>
    <property type="match status" value="1"/>
</dbReference>
<dbReference type="Proteomes" id="UP001153620">
    <property type="component" value="Chromosome 1"/>
</dbReference>
<protein>
    <recommendedName>
        <fullName evidence="3">Cyclin-like domain-containing protein</fullName>
    </recommendedName>
</protein>
<dbReference type="Pfam" id="PF00134">
    <property type="entry name" value="Cyclin_N"/>
    <property type="match status" value="1"/>
</dbReference>
<dbReference type="InterPro" id="IPR036915">
    <property type="entry name" value="Cyclin-like_sf"/>
</dbReference>
<evidence type="ECO:0000256" key="2">
    <source>
        <dbReference type="SAM" id="MobiDB-lite"/>
    </source>
</evidence>
<dbReference type="OrthoDB" id="769138at2759"/>
<dbReference type="InterPro" id="IPR006671">
    <property type="entry name" value="Cyclin_N"/>
</dbReference>
<dbReference type="SUPFAM" id="SSF47954">
    <property type="entry name" value="Cyclin-like"/>
    <property type="match status" value="1"/>
</dbReference>
<feature type="domain" description="Cyclin-like" evidence="3">
    <location>
        <begin position="151"/>
        <end position="235"/>
    </location>
</feature>
<keyword evidence="1" id="KW-0195">Cyclin</keyword>
<comment type="similarity">
    <text evidence="1">Belongs to the cyclin family.</text>
</comment>
<dbReference type="InterPro" id="IPR013763">
    <property type="entry name" value="Cyclin-like_dom"/>
</dbReference>
<gene>
    <name evidence="4" type="ORF">CHIRRI_LOCUS4012</name>
</gene>
<accession>A0A9N9WR95</accession>
<reference evidence="4" key="2">
    <citation type="submission" date="2022-10" db="EMBL/GenBank/DDBJ databases">
        <authorList>
            <consortium name="ENA_rothamsted_submissions"/>
            <consortium name="culmorum"/>
            <person name="King R."/>
        </authorList>
    </citation>
    <scope>NUCLEOTIDE SEQUENCE</scope>
</reference>
<reference evidence="4" key="1">
    <citation type="submission" date="2022-01" db="EMBL/GenBank/DDBJ databases">
        <authorList>
            <person name="King R."/>
        </authorList>
    </citation>
    <scope>NUCLEOTIDE SEQUENCE</scope>
</reference>
<evidence type="ECO:0000313" key="5">
    <source>
        <dbReference type="Proteomes" id="UP001153620"/>
    </source>
</evidence>
<dbReference type="AlphaFoldDB" id="A0A9N9WR95"/>
<dbReference type="SMART" id="SM00385">
    <property type="entry name" value="CYCLIN"/>
    <property type="match status" value="1"/>
</dbReference>